<evidence type="ECO:0000256" key="1">
    <source>
        <dbReference type="SAM" id="Phobius"/>
    </source>
</evidence>
<name>A0ABX2FGT8_9PSEU</name>
<organism evidence="2 3">
    <name type="scientific">Kibdelosporangium persicum</name>
    <dbReference type="NCBI Taxonomy" id="2698649"/>
    <lineage>
        <taxon>Bacteria</taxon>
        <taxon>Bacillati</taxon>
        <taxon>Actinomycetota</taxon>
        <taxon>Actinomycetes</taxon>
        <taxon>Pseudonocardiales</taxon>
        <taxon>Pseudonocardiaceae</taxon>
        <taxon>Kibdelosporangium</taxon>
    </lineage>
</organism>
<sequence length="185" mass="20293">MSGVLLVAALGLLAFMVPASPWWIIPMFESVDGVGSFLITLFAVLLVLGLPAMVAVLAGIRPGNAALRRRVLAMDDAGVWIYESAKWWSAPRLVPWHDAGPVELSTRAHSDVDPAETGSVPILVPWDYLTFGDPPVAVIHLLWLTAPAEEIVEQARRRRPDLVVLDERTPPPAGLGGWVLRRRRR</sequence>
<comment type="caution">
    <text evidence="2">The sequence shown here is derived from an EMBL/GenBank/DDBJ whole genome shotgun (WGS) entry which is preliminary data.</text>
</comment>
<proteinExistence type="predicted"/>
<reference evidence="2 3" key="1">
    <citation type="submission" date="2020-01" db="EMBL/GenBank/DDBJ databases">
        <title>Kibdelosporangium persica a novel Actinomycetes from a hot desert in Iran.</title>
        <authorList>
            <person name="Safaei N."/>
            <person name="Zaburannyi N."/>
            <person name="Mueller R."/>
            <person name="Wink J."/>
        </authorList>
    </citation>
    <scope>NUCLEOTIDE SEQUENCE [LARGE SCALE GENOMIC DNA]</scope>
    <source>
        <strain evidence="2 3">4NS15</strain>
    </source>
</reference>
<keyword evidence="1" id="KW-0812">Transmembrane</keyword>
<protein>
    <submittedName>
        <fullName evidence="2">Uncharacterized protein</fullName>
    </submittedName>
</protein>
<dbReference type="RefSeq" id="WP_415830317.1">
    <property type="nucleotide sequence ID" value="NZ_CBCSGW010000066.1"/>
</dbReference>
<evidence type="ECO:0000313" key="3">
    <source>
        <dbReference type="Proteomes" id="UP000763557"/>
    </source>
</evidence>
<keyword evidence="1" id="KW-0472">Membrane</keyword>
<evidence type="ECO:0000313" key="2">
    <source>
        <dbReference type="EMBL" id="NRN70036.1"/>
    </source>
</evidence>
<gene>
    <name evidence="2" type="ORF">GC106_72980</name>
</gene>
<keyword evidence="3" id="KW-1185">Reference proteome</keyword>
<dbReference type="EMBL" id="JAAATY010000033">
    <property type="protein sequence ID" value="NRN70036.1"/>
    <property type="molecule type" value="Genomic_DNA"/>
</dbReference>
<feature type="transmembrane region" description="Helical" evidence="1">
    <location>
        <begin position="35"/>
        <end position="60"/>
    </location>
</feature>
<keyword evidence="1" id="KW-1133">Transmembrane helix</keyword>
<accession>A0ABX2FGT8</accession>
<dbReference type="Proteomes" id="UP000763557">
    <property type="component" value="Unassembled WGS sequence"/>
</dbReference>